<evidence type="ECO:0000256" key="4">
    <source>
        <dbReference type="ARBA" id="ARBA00023136"/>
    </source>
</evidence>
<feature type="domain" description="APCDD1" evidence="7">
    <location>
        <begin position="60"/>
        <end position="286"/>
    </location>
</feature>
<keyword evidence="3 6" id="KW-0732">Signal</keyword>
<evidence type="ECO:0000256" key="5">
    <source>
        <dbReference type="ARBA" id="ARBA00023180"/>
    </source>
</evidence>
<evidence type="ECO:0000256" key="2">
    <source>
        <dbReference type="ARBA" id="ARBA00022692"/>
    </source>
</evidence>
<dbReference type="PANTHER" id="PTHR31021:SF3">
    <property type="entry name" value="PROTEIN APCDD1-LIKE"/>
    <property type="match status" value="1"/>
</dbReference>
<evidence type="ECO:0000256" key="6">
    <source>
        <dbReference type="SAM" id="SignalP"/>
    </source>
</evidence>
<dbReference type="GO" id="GO:0017147">
    <property type="term" value="F:Wnt-protein binding"/>
    <property type="evidence" value="ECO:0007669"/>
    <property type="project" value="InterPro"/>
</dbReference>
<evidence type="ECO:0000256" key="1">
    <source>
        <dbReference type="ARBA" id="ARBA00004167"/>
    </source>
</evidence>
<feature type="domain" description="APCDD1" evidence="7">
    <location>
        <begin position="287"/>
        <end position="499"/>
    </location>
</feature>
<proteinExistence type="predicted"/>
<dbReference type="EMBL" id="WKFB01000207">
    <property type="protein sequence ID" value="KAF6731853.1"/>
    <property type="molecule type" value="Genomic_DNA"/>
</dbReference>
<feature type="signal peptide" evidence="6">
    <location>
        <begin position="1"/>
        <end position="32"/>
    </location>
</feature>
<accession>A0A3B3DIE5</accession>
<gene>
    <name evidence="8" type="ORF">FQA47_020800</name>
</gene>
<dbReference type="Ensembl" id="ENSOMET00000032580.1">
    <property type="protein sequence ID" value="ENSOMEP00000029676.1"/>
    <property type="gene ID" value="ENSOMEG00000013483.1"/>
</dbReference>
<feature type="chain" id="PRO_5044588996" evidence="6">
    <location>
        <begin position="33"/>
        <end position="511"/>
    </location>
</feature>
<dbReference type="OMA" id="RTWEGYY"/>
<evidence type="ECO:0000256" key="3">
    <source>
        <dbReference type="ARBA" id="ARBA00022729"/>
    </source>
</evidence>
<dbReference type="Proteomes" id="UP000261560">
    <property type="component" value="Unplaced"/>
</dbReference>
<organism evidence="9 10">
    <name type="scientific">Oryzias melastigma</name>
    <name type="common">Marine medaka</name>
    <dbReference type="NCBI Taxonomy" id="30732"/>
    <lineage>
        <taxon>Eukaryota</taxon>
        <taxon>Metazoa</taxon>
        <taxon>Chordata</taxon>
        <taxon>Craniata</taxon>
        <taxon>Vertebrata</taxon>
        <taxon>Euteleostomi</taxon>
        <taxon>Actinopterygii</taxon>
        <taxon>Neopterygii</taxon>
        <taxon>Teleostei</taxon>
        <taxon>Neoteleostei</taxon>
        <taxon>Acanthomorphata</taxon>
        <taxon>Ovalentaria</taxon>
        <taxon>Atherinomorphae</taxon>
        <taxon>Beloniformes</taxon>
        <taxon>Adrianichthyidae</taxon>
        <taxon>Oryziinae</taxon>
        <taxon>Oryzias</taxon>
    </lineage>
</organism>
<keyword evidence="10" id="KW-1185">Reference proteome</keyword>
<dbReference type="OrthoDB" id="5985602at2759"/>
<evidence type="ECO:0000259" key="7">
    <source>
        <dbReference type="SMART" id="SM01352"/>
    </source>
</evidence>
<dbReference type="Proteomes" id="UP000646548">
    <property type="component" value="Unassembled WGS sequence"/>
</dbReference>
<keyword evidence="2" id="KW-0812">Transmembrane</keyword>
<keyword evidence="4" id="KW-0472">Membrane</keyword>
<dbReference type="GO" id="GO:0005886">
    <property type="term" value="C:plasma membrane"/>
    <property type="evidence" value="ECO:0007669"/>
    <property type="project" value="InterPro"/>
</dbReference>
<evidence type="ECO:0000313" key="9">
    <source>
        <dbReference type="Ensembl" id="ENSOMEP00000029676.1"/>
    </source>
</evidence>
<evidence type="ECO:0000313" key="8">
    <source>
        <dbReference type="EMBL" id="KAF6731853.1"/>
    </source>
</evidence>
<dbReference type="SMART" id="SM01352">
    <property type="entry name" value="APCDDC"/>
    <property type="match status" value="2"/>
</dbReference>
<sequence length="511" mass="57214">MTSVEAGTMSNSCFSGLLRGVWLLWQAVLVVGRGSDPWEVPPHHFSTSSNLSESLQWEPHCQYRHLQDRVKVTTDIPPKLEGTWVSTRCEVRPGPQFLTRSYSFQPNRHFHALQHYYSDSSCGDPAYSLLIRGKIRLQQASWITPGGTEAEHHVTKVGIVVHSISAKQTLAARLPQTCTDVSLDRVEPGKLFELFNTRAGRGCLAALGFSMMEMSLVRVQTQHHSHGGKVQELFLGDIHTDWIQRTLHRPTGYQQPLQNAMHHIHPCPVCAMVYRSSEKRPPVLPRSPALPLSLDGRWVSQRCETRPNVLFLTRDFTFDSGRQAWEGIYRHYSDPACSQPTFTLRAFGHYAQGNPSAKILGASEFAFKVSEVRVTAMDKDIVKLLNKTRPGKCGLAGGWEEGAEQDLTPTDGCTVLGIKLPHKEYELLKMELDHRKHLLLFTGERPTDGTSPDRPLRRPTSFQAPMVLCSGGDVQFAHSGKQLKLSSGAEKVTQVVLLWFASVLCSRLCVY</sequence>
<dbReference type="AlphaFoldDB" id="A0A3B3DIE5"/>
<dbReference type="InterPro" id="IPR042425">
    <property type="entry name" value="APCDD1"/>
</dbReference>
<dbReference type="InterPro" id="IPR029405">
    <property type="entry name" value="APCDD1_dom"/>
</dbReference>
<protein>
    <submittedName>
        <fullName evidence="9">Adenomatosis polyposis coli down-regulated 1-like</fullName>
    </submittedName>
    <submittedName>
        <fullName evidence="8">Protein APCDD1-like</fullName>
    </submittedName>
</protein>
<evidence type="ECO:0000313" key="10">
    <source>
        <dbReference type="Proteomes" id="UP000261560"/>
    </source>
</evidence>
<dbReference type="Pfam" id="PF14921">
    <property type="entry name" value="APCDDC"/>
    <property type="match status" value="2"/>
</dbReference>
<dbReference type="GeneTree" id="ENSGT00640000091492"/>
<dbReference type="PaxDb" id="30732-ENSOMEP00000029676"/>
<keyword evidence="5" id="KW-0325">Glycoprotein</keyword>
<comment type="subcellular location">
    <subcellularLocation>
        <location evidence="1">Membrane</location>
        <topology evidence="1">Single-pass membrane protein</topology>
    </subcellularLocation>
</comment>
<reference evidence="9" key="1">
    <citation type="submission" date="2025-05" db="UniProtKB">
        <authorList>
            <consortium name="Ensembl"/>
        </authorList>
    </citation>
    <scope>IDENTIFICATION</scope>
</reference>
<name>A0A3B3DIE5_ORYME</name>
<dbReference type="PANTHER" id="PTHR31021">
    <property type="entry name" value="ADENOMATOSIS POLYPOSIS COLI DOWN-REGULATED 1"/>
    <property type="match status" value="1"/>
</dbReference>
<dbReference type="GO" id="GO:0030178">
    <property type="term" value="P:negative regulation of Wnt signaling pathway"/>
    <property type="evidence" value="ECO:0007669"/>
    <property type="project" value="InterPro"/>
</dbReference>
<reference evidence="8" key="2">
    <citation type="journal article" name="BMC Genomics">
        <title>Long-read sequencing and de novo genome assembly of marine medaka (Oryzias melastigma).</title>
        <authorList>
            <person name="Liang P."/>
            <person name="Saqib H.S.A."/>
            <person name="Ni X."/>
            <person name="Shen Y."/>
        </authorList>
    </citation>
    <scope>NUCLEOTIDE SEQUENCE</scope>
    <source>
        <strain evidence="8">Bigg-433</strain>
    </source>
</reference>
<dbReference type="STRING" id="30732.ENSOMEP00000029676"/>